<name>A0A210PKG6_MIZYE</name>
<feature type="coiled-coil region" evidence="1">
    <location>
        <begin position="8"/>
        <end position="35"/>
    </location>
</feature>
<organism evidence="2 3">
    <name type="scientific">Mizuhopecten yessoensis</name>
    <name type="common">Japanese scallop</name>
    <name type="synonym">Patinopecten yessoensis</name>
    <dbReference type="NCBI Taxonomy" id="6573"/>
    <lineage>
        <taxon>Eukaryota</taxon>
        <taxon>Metazoa</taxon>
        <taxon>Spiralia</taxon>
        <taxon>Lophotrochozoa</taxon>
        <taxon>Mollusca</taxon>
        <taxon>Bivalvia</taxon>
        <taxon>Autobranchia</taxon>
        <taxon>Pteriomorphia</taxon>
        <taxon>Pectinida</taxon>
        <taxon>Pectinoidea</taxon>
        <taxon>Pectinidae</taxon>
        <taxon>Mizuhopecten</taxon>
    </lineage>
</organism>
<protein>
    <submittedName>
        <fullName evidence="2">Exocyst complex component 7</fullName>
    </submittedName>
</protein>
<reference evidence="2 3" key="1">
    <citation type="journal article" date="2017" name="Nat. Ecol. Evol.">
        <title>Scallop genome provides insights into evolution of bilaterian karyotype and development.</title>
        <authorList>
            <person name="Wang S."/>
            <person name="Zhang J."/>
            <person name="Jiao W."/>
            <person name="Li J."/>
            <person name="Xun X."/>
            <person name="Sun Y."/>
            <person name="Guo X."/>
            <person name="Huan P."/>
            <person name="Dong B."/>
            <person name="Zhang L."/>
            <person name="Hu X."/>
            <person name="Sun X."/>
            <person name="Wang J."/>
            <person name="Zhao C."/>
            <person name="Wang Y."/>
            <person name="Wang D."/>
            <person name="Huang X."/>
            <person name="Wang R."/>
            <person name="Lv J."/>
            <person name="Li Y."/>
            <person name="Zhang Z."/>
            <person name="Liu B."/>
            <person name="Lu W."/>
            <person name="Hui Y."/>
            <person name="Liang J."/>
            <person name="Zhou Z."/>
            <person name="Hou R."/>
            <person name="Li X."/>
            <person name="Liu Y."/>
            <person name="Li H."/>
            <person name="Ning X."/>
            <person name="Lin Y."/>
            <person name="Zhao L."/>
            <person name="Xing Q."/>
            <person name="Dou J."/>
            <person name="Li Y."/>
            <person name="Mao J."/>
            <person name="Guo H."/>
            <person name="Dou H."/>
            <person name="Li T."/>
            <person name="Mu C."/>
            <person name="Jiang W."/>
            <person name="Fu Q."/>
            <person name="Fu X."/>
            <person name="Miao Y."/>
            <person name="Liu J."/>
            <person name="Yu Q."/>
            <person name="Li R."/>
            <person name="Liao H."/>
            <person name="Li X."/>
            <person name="Kong Y."/>
            <person name="Jiang Z."/>
            <person name="Chourrout D."/>
            <person name="Li R."/>
            <person name="Bao Z."/>
        </authorList>
    </citation>
    <scope>NUCLEOTIDE SEQUENCE [LARGE SCALE GENOMIC DNA]</scope>
    <source>
        <strain evidence="2 3">PY_sf001</strain>
    </source>
</reference>
<accession>A0A210PKG6</accession>
<comment type="caution">
    <text evidence="2">The sequence shown here is derived from an EMBL/GenBank/DDBJ whole genome shotgun (WGS) entry which is preliminary data.</text>
</comment>
<evidence type="ECO:0000313" key="3">
    <source>
        <dbReference type="Proteomes" id="UP000242188"/>
    </source>
</evidence>
<dbReference type="OrthoDB" id="1922221at2759"/>
<dbReference type="Proteomes" id="UP000242188">
    <property type="component" value="Unassembled WGS sequence"/>
</dbReference>
<keyword evidence="1" id="KW-0175">Coiled coil</keyword>
<evidence type="ECO:0000313" key="2">
    <source>
        <dbReference type="EMBL" id="OWF36906.1"/>
    </source>
</evidence>
<sequence length="77" mass="9109">MAETTLLKSEIDSKLEKERHNLQTLNEAMNKSNSNTQNMLTILESFQNRLKKLESTVEPVYNETEMLRRRQESILRL</sequence>
<evidence type="ECO:0000256" key="1">
    <source>
        <dbReference type="SAM" id="Coils"/>
    </source>
</evidence>
<proteinExistence type="predicted"/>
<keyword evidence="3" id="KW-1185">Reference proteome</keyword>
<dbReference type="STRING" id="6573.A0A210PKG6"/>
<dbReference type="AlphaFoldDB" id="A0A210PKG6"/>
<gene>
    <name evidence="2" type="ORF">KP79_PYT02671</name>
</gene>
<dbReference type="EMBL" id="NEDP02075505">
    <property type="protein sequence ID" value="OWF36906.1"/>
    <property type="molecule type" value="Genomic_DNA"/>
</dbReference>